<organism evidence="2 3">
    <name type="scientific">Sphingobacterium athyrii</name>
    <dbReference type="NCBI Taxonomy" id="2152717"/>
    <lineage>
        <taxon>Bacteria</taxon>
        <taxon>Pseudomonadati</taxon>
        <taxon>Bacteroidota</taxon>
        <taxon>Sphingobacteriia</taxon>
        <taxon>Sphingobacteriales</taxon>
        <taxon>Sphingobacteriaceae</taxon>
        <taxon>Sphingobacterium</taxon>
    </lineage>
</organism>
<gene>
    <name evidence="2" type="ORF">DCO56_25650</name>
</gene>
<sequence>MINFYRGGRELSKGKDSSCSPEIKSKKIRVQLPKLLASFQLYFTRIFLVRVKHYLSTDIALFTQLLRKQIYKGKMYYKGTCPVLQKRLQSSDQKITKREIYSRGLRALFGQPSGLLRTCVAPSSGVLRLLFGCSSGRSRSAVEADSKPSRSVVEHVSNKPRRGPEALPKSTRRAAERASSSDFCLTNFAPTSAFHAVGHQSPSNFPLIFPEGDSKPIRRNSKQRWGKGRSGSEVGRYLNGLFLGTKDTVNSPLSYWECTERVPKRYWECTKELLEIYQRGIRQLQAVSNYVVGLRCKLCNVLEKCAKTNSTIGASDYSLKLKGFKVVCALSRCGVGVLSLKRS</sequence>
<comment type="caution">
    <text evidence="2">The sequence shown here is derived from an EMBL/GenBank/DDBJ whole genome shotgun (WGS) entry which is preliminary data.</text>
</comment>
<evidence type="ECO:0000313" key="3">
    <source>
        <dbReference type="Proteomes" id="UP000250831"/>
    </source>
</evidence>
<reference evidence="2 3" key="1">
    <citation type="submission" date="2018-04" db="EMBL/GenBank/DDBJ databases">
        <title>Sphingobacterium sp. M46 Genome.</title>
        <authorList>
            <person name="Cheng J."/>
            <person name="Li Y."/>
        </authorList>
    </citation>
    <scope>NUCLEOTIDE SEQUENCE [LARGE SCALE GENOMIC DNA]</scope>
    <source>
        <strain evidence="2 3">M46</strain>
    </source>
</reference>
<evidence type="ECO:0000313" key="2">
    <source>
        <dbReference type="EMBL" id="PUV21724.1"/>
    </source>
</evidence>
<dbReference type="Proteomes" id="UP000250831">
    <property type="component" value="Unassembled WGS sequence"/>
</dbReference>
<keyword evidence="3" id="KW-1185">Reference proteome</keyword>
<protein>
    <submittedName>
        <fullName evidence="2">Uncharacterized protein</fullName>
    </submittedName>
</protein>
<feature type="region of interest" description="Disordered" evidence="1">
    <location>
        <begin position="139"/>
        <end position="174"/>
    </location>
</feature>
<accession>A0A363NLS6</accession>
<name>A0A363NLS6_9SPHI</name>
<feature type="compositionally biased region" description="Basic and acidic residues" evidence="1">
    <location>
        <begin position="140"/>
        <end position="157"/>
    </location>
</feature>
<proteinExistence type="predicted"/>
<dbReference type="AlphaFoldDB" id="A0A363NLS6"/>
<dbReference type="EMBL" id="QCXX01000009">
    <property type="protein sequence ID" value="PUV21724.1"/>
    <property type="molecule type" value="Genomic_DNA"/>
</dbReference>
<evidence type="ECO:0000256" key="1">
    <source>
        <dbReference type="SAM" id="MobiDB-lite"/>
    </source>
</evidence>